<gene>
    <name evidence="3" type="ORF">QP939_28525</name>
</gene>
<feature type="region of interest" description="Disordered" evidence="1">
    <location>
        <begin position="105"/>
        <end position="131"/>
    </location>
</feature>
<evidence type="ECO:0000313" key="4">
    <source>
        <dbReference type="Proteomes" id="UP001227101"/>
    </source>
</evidence>
<dbReference type="EMBL" id="CP127173">
    <property type="protein sequence ID" value="WIV52892.1"/>
    <property type="molecule type" value="Genomic_DNA"/>
</dbReference>
<feature type="region of interest" description="Disordered" evidence="1">
    <location>
        <begin position="1"/>
        <end position="22"/>
    </location>
</feature>
<evidence type="ECO:0000313" key="3">
    <source>
        <dbReference type="EMBL" id="WIV52892.1"/>
    </source>
</evidence>
<feature type="compositionally biased region" description="Basic and acidic residues" evidence="1">
    <location>
        <begin position="118"/>
        <end position="131"/>
    </location>
</feature>
<evidence type="ECO:0000256" key="1">
    <source>
        <dbReference type="SAM" id="MobiDB-lite"/>
    </source>
</evidence>
<feature type="domain" description="Helix-turn-helix" evidence="2">
    <location>
        <begin position="25"/>
        <end position="65"/>
    </location>
</feature>
<accession>A0ABY8XDM6</accession>
<dbReference type="RefSeq" id="WP_285449294.1">
    <property type="nucleotide sequence ID" value="NZ_CP127173.1"/>
</dbReference>
<organism evidence="3 4">
    <name type="scientific">Amycolatopsis nalaikhensis</name>
    <dbReference type="NCBI Taxonomy" id="715472"/>
    <lineage>
        <taxon>Bacteria</taxon>
        <taxon>Bacillati</taxon>
        <taxon>Actinomycetota</taxon>
        <taxon>Actinomycetes</taxon>
        <taxon>Pseudonocardiales</taxon>
        <taxon>Pseudonocardiaceae</taxon>
        <taxon>Amycolatopsis</taxon>
    </lineage>
</organism>
<proteinExistence type="predicted"/>
<reference evidence="3 4" key="1">
    <citation type="submission" date="2023-06" db="EMBL/GenBank/DDBJ databases">
        <authorList>
            <person name="Oyuntsetseg B."/>
            <person name="Kim S.B."/>
        </authorList>
    </citation>
    <scope>NUCLEOTIDE SEQUENCE [LARGE SCALE GENOMIC DNA]</scope>
    <source>
        <strain evidence="3 4">2-2</strain>
    </source>
</reference>
<protein>
    <recommendedName>
        <fullName evidence="2">Helix-turn-helix domain-containing protein</fullName>
    </recommendedName>
</protein>
<sequence>MNEAGGHRLPRRRTRRTQDVPAAEAAELKRRYEAGETLLSILEDFDGSYRILRNVLKAQGVTFRAARTVEPSAPPGMAEMYTSGKSLTETGRKFGFSRAVTRRMLTEDGIPIRPRGRPAKEAEDDTRSTDP</sequence>
<evidence type="ECO:0000259" key="2">
    <source>
        <dbReference type="Pfam" id="PF19575"/>
    </source>
</evidence>
<dbReference type="InterPro" id="IPR045745">
    <property type="entry name" value="HTH_58_Actinobacteria-type"/>
</dbReference>
<keyword evidence="4" id="KW-1185">Reference proteome</keyword>
<dbReference type="Pfam" id="PF19575">
    <property type="entry name" value="HTH_58"/>
    <property type="match status" value="1"/>
</dbReference>
<name>A0ABY8XDM6_9PSEU</name>
<dbReference type="Proteomes" id="UP001227101">
    <property type="component" value="Chromosome"/>
</dbReference>